<dbReference type="PANTHER" id="PTHR39600:SF1">
    <property type="entry name" value="PEPTIDASE INHIBITOR I78 FAMILY PROTEIN"/>
    <property type="match status" value="1"/>
</dbReference>
<accession>A0A5C5TX75</accession>
<dbReference type="InterPro" id="IPR021719">
    <property type="entry name" value="Prot_inh_I78"/>
</dbReference>
<proteinExistence type="predicted"/>
<keyword evidence="4" id="KW-1185">Reference proteome</keyword>
<dbReference type="OrthoDB" id="6049927at2"/>
<keyword evidence="2" id="KW-0732">Signal</keyword>
<name>A0A5C5TX75_9GAMM</name>
<dbReference type="Proteomes" id="UP000315949">
    <property type="component" value="Unassembled WGS sequence"/>
</dbReference>
<comment type="caution">
    <text evidence="3">The sequence shown here is derived from an EMBL/GenBank/DDBJ whole genome shotgun (WGS) entry which is preliminary data.</text>
</comment>
<reference evidence="3 4" key="1">
    <citation type="submission" date="2019-07" db="EMBL/GenBank/DDBJ databases">
        <title>Luteimonas sp. YD-1 nov., isolated from acidic soil.</title>
        <authorList>
            <person name="Zhou J."/>
        </authorList>
    </citation>
    <scope>NUCLEOTIDE SEQUENCE [LARGE SCALE GENOMIC DNA]</scope>
    <source>
        <strain evidence="3 4">YD-1</strain>
    </source>
</reference>
<dbReference type="RefSeq" id="WP_084524511.1">
    <property type="nucleotide sequence ID" value="NZ_VOHE01000005.1"/>
</dbReference>
<evidence type="ECO:0000313" key="4">
    <source>
        <dbReference type="Proteomes" id="UP000315949"/>
    </source>
</evidence>
<feature type="compositionally biased region" description="Pro residues" evidence="1">
    <location>
        <begin position="29"/>
        <end position="42"/>
    </location>
</feature>
<feature type="signal peptide" evidence="2">
    <location>
        <begin position="1"/>
        <end position="26"/>
    </location>
</feature>
<dbReference type="PANTHER" id="PTHR39600">
    <property type="entry name" value="PEPTIDASE INHIBITOR I78 FAMILY PROTEIN"/>
    <property type="match status" value="1"/>
</dbReference>
<feature type="chain" id="PRO_5023045434" description="Peptidase inhibitor I78 family protein" evidence="2">
    <location>
        <begin position="27"/>
        <end position="164"/>
    </location>
</feature>
<gene>
    <name evidence="3" type="ORF">FQY79_10985</name>
</gene>
<protein>
    <recommendedName>
        <fullName evidence="5">Peptidase inhibitor I78 family protein</fullName>
    </recommendedName>
</protein>
<sequence length="164" mass="16489">MRHPNPVLPRAGLLALVLALPLAACQQPAPEPPAEPPAPEQPAQPGQPAMEPVEAPPAEAMGATGGTDPAAGPDAEALGGPVPTAPDESGAAFEDTRPGCDAAAVQSLIGEEATEALVERARSQSGANSVRVLKPGDAATMDYRGDRLNILTDDGGTVQSFNCG</sequence>
<evidence type="ECO:0000256" key="1">
    <source>
        <dbReference type="SAM" id="MobiDB-lite"/>
    </source>
</evidence>
<evidence type="ECO:0008006" key="5">
    <source>
        <dbReference type="Google" id="ProtNLM"/>
    </source>
</evidence>
<evidence type="ECO:0000313" key="3">
    <source>
        <dbReference type="EMBL" id="TWT18394.1"/>
    </source>
</evidence>
<organism evidence="3 4">
    <name type="scientific">Luteimonas wenzhouensis</name>
    <dbReference type="NCBI Taxonomy" id="2599615"/>
    <lineage>
        <taxon>Bacteria</taxon>
        <taxon>Pseudomonadati</taxon>
        <taxon>Pseudomonadota</taxon>
        <taxon>Gammaproteobacteria</taxon>
        <taxon>Lysobacterales</taxon>
        <taxon>Lysobacteraceae</taxon>
        <taxon>Luteimonas</taxon>
    </lineage>
</organism>
<feature type="region of interest" description="Disordered" evidence="1">
    <location>
        <begin position="27"/>
        <end position="99"/>
    </location>
</feature>
<dbReference type="AlphaFoldDB" id="A0A5C5TX75"/>
<dbReference type="Pfam" id="PF11720">
    <property type="entry name" value="Inhibitor_I78"/>
    <property type="match status" value="1"/>
</dbReference>
<dbReference type="EMBL" id="VOHE01000005">
    <property type="protein sequence ID" value="TWT18394.1"/>
    <property type="molecule type" value="Genomic_DNA"/>
</dbReference>
<dbReference type="Gene3D" id="3.30.10.10">
    <property type="entry name" value="Trypsin Inhibitor V, subunit A"/>
    <property type="match status" value="1"/>
</dbReference>
<feature type="compositionally biased region" description="Low complexity" evidence="1">
    <location>
        <begin position="43"/>
        <end position="75"/>
    </location>
</feature>
<evidence type="ECO:0000256" key="2">
    <source>
        <dbReference type="SAM" id="SignalP"/>
    </source>
</evidence>